<organism evidence="1 2">
    <name type="scientific">Hansschlegelia zhihuaiae</name>
    <dbReference type="NCBI Taxonomy" id="405005"/>
    <lineage>
        <taxon>Bacteria</taxon>
        <taxon>Pseudomonadati</taxon>
        <taxon>Pseudomonadota</taxon>
        <taxon>Alphaproteobacteria</taxon>
        <taxon>Hyphomicrobiales</taxon>
        <taxon>Methylopilaceae</taxon>
        <taxon>Hansschlegelia</taxon>
    </lineage>
</organism>
<dbReference type="EMBL" id="RYFI01000014">
    <property type="protein sequence ID" value="RXF72092.1"/>
    <property type="molecule type" value="Genomic_DNA"/>
</dbReference>
<proteinExistence type="predicted"/>
<dbReference type="AlphaFoldDB" id="A0A4V1KIW3"/>
<evidence type="ECO:0000313" key="1">
    <source>
        <dbReference type="EMBL" id="RXF72092.1"/>
    </source>
</evidence>
<gene>
    <name evidence="1" type="ORF">EK403_14885</name>
</gene>
<keyword evidence="2" id="KW-1185">Reference proteome</keyword>
<reference evidence="1 2" key="1">
    <citation type="submission" date="2018-12" db="EMBL/GenBank/DDBJ databases">
        <title>bacterium Hansschlegelia zhihuaiae S113.</title>
        <authorList>
            <person name="He J."/>
        </authorList>
    </citation>
    <scope>NUCLEOTIDE SEQUENCE [LARGE SCALE GENOMIC DNA]</scope>
    <source>
        <strain evidence="1 2">S 113</strain>
    </source>
</reference>
<sequence>MLAGFLPAAEFRDPPEAPLVRARRMWRERRSIALIAVCTGLEPHEIREACRDIARPAIPNRLDGRVRLSEAPQGAAHALLGVSSLTCGRGSGPARPFPDRHPRIPLDVTPPVLAPGAARVTEQAGGVCA</sequence>
<evidence type="ECO:0000313" key="2">
    <source>
        <dbReference type="Proteomes" id="UP000289708"/>
    </source>
</evidence>
<accession>A0A4V1KIW3</accession>
<dbReference type="RefSeq" id="WP_128778259.1">
    <property type="nucleotide sequence ID" value="NZ_RYFI01000014.1"/>
</dbReference>
<protein>
    <submittedName>
        <fullName evidence="1">Uncharacterized protein</fullName>
    </submittedName>
</protein>
<comment type="caution">
    <text evidence="1">The sequence shown here is derived from an EMBL/GenBank/DDBJ whole genome shotgun (WGS) entry which is preliminary data.</text>
</comment>
<dbReference type="Proteomes" id="UP000289708">
    <property type="component" value="Unassembled WGS sequence"/>
</dbReference>
<name>A0A4V1KIW3_9HYPH</name>